<gene>
    <name evidence="4" type="ORF">C8N24_0368</name>
</gene>
<dbReference type="InterPro" id="IPR016192">
    <property type="entry name" value="APOBEC/CMP_deaminase_Zn-bd"/>
</dbReference>
<dbReference type="RefSeq" id="WP_121247382.1">
    <property type="nucleotide sequence ID" value="NZ_RBIL01000001.1"/>
</dbReference>
<dbReference type="PROSITE" id="PS00903">
    <property type="entry name" value="CYT_DCMP_DEAMINASES_1"/>
    <property type="match status" value="1"/>
</dbReference>
<dbReference type="GO" id="GO:0016787">
    <property type="term" value="F:hydrolase activity"/>
    <property type="evidence" value="ECO:0007669"/>
    <property type="project" value="InterPro"/>
</dbReference>
<dbReference type="AlphaFoldDB" id="A0A660L6A7"/>
<protein>
    <submittedName>
        <fullName evidence="4">dCMP deaminase</fullName>
    </submittedName>
</protein>
<reference evidence="4 5" key="1">
    <citation type="submission" date="2018-10" db="EMBL/GenBank/DDBJ databases">
        <title>Genomic Encyclopedia of Archaeal and Bacterial Type Strains, Phase II (KMG-II): from individual species to whole genera.</title>
        <authorList>
            <person name="Goeker M."/>
        </authorList>
    </citation>
    <scope>NUCLEOTIDE SEQUENCE [LARGE SCALE GENOMIC DNA]</scope>
    <source>
        <strain evidence="4 5">DSM 14954</strain>
    </source>
</reference>
<dbReference type="Gene3D" id="3.40.140.10">
    <property type="entry name" value="Cytidine Deaminase, domain 2"/>
    <property type="match status" value="1"/>
</dbReference>
<evidence type="ECO:0000256" key="1">
    <source>
        <dbReference type="ARBA" id="ARBA00022723"/>
    </source>
</evidence>
<keyword evidence="1" id="KW-0479">Metal-binding</keyword>
<feature type="domain" description="CMP/dCMP-type deaminase" evidence="3">
    <location>
        <begin position="133"/>
        <end position="274"/>
    </location>
</feature>
<keyword evidence="2" id="KW-0862">Zinc</keyword>
<sequence length="278" mass="30461">MSTAVVAYVPVLHEGYRRFFEAHAAPGTDAYVIGPALYEDYRPLAKDVRALDADLVAKAVAAWDVFAHVEVLTPERATALAEARTSLVMPDEDVSHQVADRYFVQRCEVRFDTVFLRWDRRRTLRLERPQVPTVPIESAIADIQGAAEARAAQSIDWWRQVGAAMRLADGEIRAAANVHDPHPLSPYVSGDPRSNLYKGVGYELSTATHAEARLIAEAAREGRSTEGAVLYVTDFPCPPCARLIAAAGVSRLYYRDGYAVLDGEAILRAAGVDILQAA</sequence>
<dbReference type="PROSITE" id="PS51747">
    <property type="entry name" value="CYT_DCMP_DEAMINASES_2"/>
    <property type="match status" value="1"/>
</dbReference>
<dbReference type="Pfam" id="PF00383">
    <property type="entry name" value="dCMP_cyt_deam_1"/>
    <property type="match status" value="1"/>
</dbReference>
<accession>A0A660L6A7</accession>
<comment type="caution">
    <text evidence="4">The sequence shown here is derived from an EMBL/GenBank/DDBJ whole genome shotgun (WGS) entry which is preliminary data.</text>
</comment>
<evidence type="ECO:0000313" key="5">
    <source>
        <dbReference type="Proteomes" id="UP000278962"/>
    </source>
</evidence>
<dbReference type="SUPFAM" id="SSF53927">
    <property type="entry name" value="Cytidine deaminase-like"/>
    <property type="match status" value="1"/>
</dbReference>
<evidence type="ECO:0000256" key="2">
    <source>
        <dbReference type="ARBA" id="ARBA00022833"/>
    </source>
</evidence>
<dbReference type="EMBL" id="RBIL01000001">
    <property type="protein sequence ID" value="RKQ90558.1"/>
    <property type="molecule type" value="Genomic_DNA"/>
</dbReference>
<dbReference type="InterPro" id="IPR016193">
    <property type="entry name" value="Cytidine_deaminase-like"/>
</dbReference>
<dbReference type="OrthoDB" id="9802794at2"/>
<name>A0A660L6A7_9ACTN</name>
<dbReference type="Proteomes" id="UP000278962">
    <property type="component" value="Unassembled WGS sequence"/>
</dbReference>
<dbReference type="GO" id="GO:0008270">
    <property type="term" value="F:zinc ion binding"/>
    <property type="evidence" value="ECO:0007669"/>
    <property type="project" value="InterPro"/>
</dbReference>
<organism evidence="4 5">
    <name type="scientific">Solirubrobacter pauli</name>
    <dbReference type="NCBI Taxonomy" id="166793"/>
    <lineage>
        <taxon>Bacteria</taxon>
        <taxon>Bacillati</taxon>
        <taxon>Actinomycetota</taxon>
        <taxon>Thermoleophilia</taxon>
        <taxon>Solirubrobacterales</taxon>
        <taxon>Solirubrobacteraceae</taxon>
        <taxon>Solirubrobacter</taxon>
    </lineage>
</organism>
<keyword evidence="5" id="KW-1185">Reference proteome</keyword>
<evidence type="ECO:0000313" key="4">
    <source>
        <dbReference type="EMBL" id="RKQ90558.1"/>
    </source>
</evidence>
<proteinExistence type="predicted"/>
<dbReference type="InterPro" id="IPR002125">
    <property type="entry name" value="CMP_dCMP_dom"/>
</dbReference>
<evidence type="ECO:0000259" key="3">
    <source>
        <dbReference type="PROSITE" id="PS51747"/>
    </source>
</evidence>